<dbReference type="Proteomes" id="UP000023152">
    <property type="component" value="Unassembled WGS sequence"/>
</dbReference>
<evidence type="ECO:0000256" key="2">
    <source>
        <dbReference type="ARBA" id="ARBA00022448"/>
    </source>
</evidence>
<feature type="non-terminal residue" evidence="8">
    <location>
        <position position="256"/>
    </location>
</feature>
<dbReference type="OrthoDB" id="5086884at2759"/>
<reference evidence="8 9" key="1">
    <citation type="journal article" date="2013" name="Curr. Biol.">
        <title>The Genome of the Foraminiferan Reticulomyxa filosa.</title>
        <authorList>
            <person name="Glockner G."/>
            <person name="Hulsmann N."/>
            <person name="Schleicher M."/>
            <person name="Noegel A.A."/>
            <person name="Eichinger L."/>
            <person name="Gallinger C."/>
            <person name="Pawlowski J."/>
            <person name="Sierra R."/>
            <person name="Euteneuer U."/>
            <person name="Pillet L."/>
            <person name="Moustafa A."/>
            <person name="Platzer M."/>
            <person name="Groth M."/>
            <person name="Szafranski K."/>
            <person name="Schliwa M."/>
        </authorList>
    </citation>
    <scope>NUCLEOTIDE SEQUENCE [LARGE SCALE GENOMIC DNA]</scope>
</reference>
<comment type="caution">
    <text evidence="8">The sequence shown here is derived from an EMBL/GenBank/DDBJ whole genome shotgun (WGS) entry which is preliminary data.</text>
</comment>
<feature type="transmembrane region" description="Helical" evidence="6">
    <location>
        <begin position="40"/>
        <end position="61"/>
    </location>
</feature>
<name>X6P7L0_RETFI</name>
<dbReference type="AlphaFoldDB" id="X6P7L0"/>
<feature type="transmembrane region" description="Helical" evidence="6">
    <location>
        <begin position="184"/>
        <end position="203"/>
    </location>
</feature>
<feature type="domain" description="Major facilitator superfamily (MFS) profile" evidence="7">
    <location>
        <begin position="39"/>
        <end position="256"/>
    </location>
</feature>
<keyword evidence="4 6" id="KW-1133">Transmembrane helix</keyword>
<feature type="transmembrane region" description="Helical" evidence="6">
    <location>
        <begin position="209"/>
        <end position="234"/>
    </location>
</feature>
<dbReference type="InterPro" id="IPR050930">
    <property type="entry name" value="MFS_Vesicular_Transporter"/>
</dbReference>
<evidence type="ECO:0000256" key="3">
    <source>
        <dbReference type="ARBA" id="ARBA00022692"/>
    </source>
</evidence>
<dbReference type="SUPFAM" id="SSF103473">
    <property type="entry name" value="MFS general substrate transporter"/>
    <property type="match status" value="1"/>
</dbReference>
<feature type="transmembrane region" description="Helical" evidence="6">
    <location>
        <begin position="103"/>
        <end position="124"/>
    </location>
</feature>
<dbReference type="Gene3D" id="1.20.1250.20">
    <property type="entry name" value="MFS general substrate transporter like domains"/>
    <property type="match status" value="1"/>
</dbReference>
<dbReference type="PROSITE" id="PS50850">
    <property type="entry name" value="MFS"/>
    <property type="match status" value="1"/>
</dbReference>
<dbReference type="PANTHER" id="PTHR23506:SF26">
    <property type="entry name" value="MFS-TYPE TRANSPORTER SLC18B1"/>
    <property type="match status" value="1"/>
</dbReference>
<evidence type="ECO:0000313" key="8">
    <source>
        <dbReference type="EMBL" id="ETO33622.1"/>
    </source>
</evidence>
<gene>
    <name evidence="8" type="ORF">RFI_03480</name>
</gene>
<dbReference type="Pfam" id="PF07690">
    <property type="entry name" value="MFS_1"/>
    <property type="match status" value="1"/>
</dbReference>
<comment type="subcellular location">
    <subcellularLocation>
        <location evidence="1">Membrane</location>
        <topology evidence="1">Multi-pass membrane protein</topology>
    </subcellularLocation>
</comment>
<dbReference type="GO" id="GO:0022857">
    <property type="term" value="F:transmembrane transporter activity"/>
    <property type="evidence" value="ECO:0007669"/>
    <property type="project" value="InterPro"/>
</dbReference>
<keyword evidence="2" id="KW-0813">Transport</keyword>
<evidence type="ECO:0000256" key="4">
    <source>
        <dbReference type="ARBA" id="ARBA00022989"/>
    </source>
</evidence>
<dbReference type="InterPro" id="IPR020846">
    <property type="entry name" value="MFS_dom"/>
</dbReference>
<dbReference type="GO" id="GO:0016020">
    <property type="term" value="C:membrane"/>
    <property type="evidence" value="ECO:0007669"/>
    <property type="project" value="UniProtKB-SubCell"/>
</dbReference>
<keyword evidence="5 6" id="KW-0472">Membrane</keyword>
<feature type="transmembrane region" description="Helical" evidence="6">
    <location>
        <begin position="144"/>
        <end position="164"/>
    </location>
</feature>
<proteinExistence type="predicted"/>
<evidence type="ECO:0000256" key="6">
    <source>
        <dbReference type="SAM" id="Phobius"/>
    </source>
</evidence>
<dbReference type="PANTHER" id="PTHR23506">
    <property type="entry name" value="GH10249P"/>
    <property type="match status" value="1"/>
</dbReference>
<dbReference type="InterPro" id="IPR036259">
    <property type="entry name" value="MFS_trans_sf"/>
</dbReference>
<accession>X6P7L0</accession>
<dbReference type="InterPro" id="IPR011701">
    <property type="entry name" value="MFS"/>
</dbReference>
<keyword evidence="3 6" id="KW-0812">Transmembrane</keyword>
<protein>
    <recommendedName>
        <fullName evidence="7">Major facilitator superfamily (MFS) profile domain-containing protein</fullName>
    </recommendedName>
</protein>
<organism evidence="8 9">
    <name type="scientific">Reticulomyxa filosa</name>
    <dbReference type="NCBI Taxonomy" id="46433"/>
    <lineage>
        <taxon>Eukaryota</taxon>
        <taxon>Sar</taxon>
        <taxon>Rhizaria</taxon>
        <taxon>Retaria</taxon>
        <taxon>Foraminifera</taxon>
        <taxon>Monothalamids</taxon>
        <taxon>Reticulomyxidae</taxon>
        <taxon>Reticulomyxa</taxon>
    </lineage>
</organism>
<evidence type="ECO:0000256" key="1">
    <source>
        <dbReference type="ARBA" id="ARBA00004141"/>
    </source>
</evidence>
<feature type="transmembrane region" description="Helical" evidence="6">
    <location>
        <begin position="73"/>
        <end position="91"/>
    </location>
</feature>
<keyword evidence="9" id="KW-1185">Reference proteome</keyword>
<evidence type="ECO:0000259" key="7">
    <source>
        <dbReference type="PROSITE" id="PS50850"/>
    </source>
</evidence>
<dbReference type="EMBL" id="ASPP01003250">
    <property type="protein sequence ID" value="ETO33622.1"/>
    <property type="molecule type" value="Genomic_DNA"/>
</dbReference>
<evidence type="ECO:0000313" key="9">
    <source>
        <dbReference type="Proteomes" id="UP000023152"/>
    </source>
</evidence>
<evidence type="ECO:0000256" key="5">
    <source>
        <dbReference type="ARBA" id="ARBA00023136"/>
    </source>
</evidence>
<sequence length="256" mass="28423">MADRSTSLNGEVKTSFASQHMRSMKPKALLLRCKKSGSQVALAMIPLWIEYFSYSYGVSFWPYVLWERYNCTILQIGLIFASFPVSSLLVSSVAHKIIHRTGLIFSILAGLFFHGIALMLLGVITNKHWLTWCEDTTTLVVVSVVLRFIQGVCSGFSVQAMNHVMLQIIGRDKLSHILHTANDVATLGVIMGPICGALLYRYGVTIHTYNYAFIVIGVVVLVLTVITAVLLIPISKKIVVIGEKTPIQDLYRKCSV</sequence>